<sequence>RSQVVRNRCGFKVGFGAFAAVLTQKSAHICQLSRFTVVLCYPPLPSYAPPSPLSSPLIEGTSAHWWCCGVLTTAELVVKGSFNQVPDLVTNRLHEEHCCGWCAMYPVTRARMLRQTPDHQVLAFSSTQDLTRCAAGRKSREKSPDASNRSERPAFFASNIERIWRSAKAPGNPGSLRACSISSGETAQTQSNPGQLCSLNADFVQLYQVHTSLLTDFYCDLVVRVISETRAWDTSGGVVALGVAARLRGPELGTFDEIELQPAEQSTSATIAAPKPSAVANAAEYRISHHREPGWTKTIPKAIGRAMRTAVRTPSRDAEMSGLRSEVDVMKALSLGPRGLCLPQQGSTPAAPSRLSN</sequence>
<organism evidence="1 2">
    <name type="scientific">Pseudocercospora fuligena</name>
    <dbReference type="NCBI Taxonomy" id="685502"/>
    <lineage>
        <taxon>Eukaryota</taxon>
        <taxon>Fungi</taxon>
        <taxon>Dikarya</taxon>
        <taxon>Ascomycota</taxon>
        <taxon>Pezizomycotina</taxon>
        <taxon>Dothideomycetes</taxon>
        <taxon>Dothideomycetidae</taxon>
        <taxon>Mycosphaerellales</taxon>
        <taxon>Mycosphaerellaceae</taxon>
        <taxon>Pseudocercospora</taxon>
    </lineage>
</organism>
<name>A0A8H6RS43_9PEZI</name>
<comment type="caution">
    <text evidence="1">The sequence shown here is derived from an EMBL/GenBank/DDBJ whole genome shotgun (WGS) entry which is preliminary data.</text>
</comment>
<feature type="non-terminal residue" evidence="1">
    <location>
        <position position="357"/>
    </location>
</feature>
<evidence type="ECO:0000313" key="1">
    <source>
        <dbReference type="EMBL" id="KAF7196308.1"/>
    </source>
</evidence>
<accession>A0A8H6RS43</accession>
<dbReference type="Proteomes" id="UP000660729">
    <property type="component" value="Unassembled WGS sequence"/>
</dbReference>
<dbReference type="OrthoDB" id="10629707at2759"/>
<dbReference type="EMBL" id="JABCIY010000027">
    <property type="protein sequence ID" value="KAF7196308.1"/>
    <property type="molecule type" value="Genomic_DNA"/>
</dbReference>
<proteinExistence type="predicted"/>
<protein>
    <submittedName>
        <fullName evidence="1">Uncharacterized protein</fullName>
    </submittedName>
</protein>
<dbReference type="AlphaFoldDB" id="A0A8H6RS43"/>
<gene>
    <name evidence="1" type="ORF">HII31_02375</name>
</gene>
<feature type="non-terminal residue" evidence="1">
    <location>
        <position position="1"/>
    </location>
</feature>
<reference evidence="1" key="1">
    <citation type="submission" date="2020-04" db="EMBL/GenBank/DDBJ databases">
        <title>Draft genome resource of the tomato pathogen Pseudocercospora fuligena.</title>
        <authorList>
            <person name="Zaccaron A."/>
        </authorList>
    </citation>
    <scope>NUCLEOTIDE SEQUENCE</scope>
    <source>
        <strain evidence="1">PF001</strain>
    </source>
</reference>
<keyword evidence="2" id="KW-1185">Reference proteome</keyword>
<evidence type="ECO:0000313" key="2">
    <source>
        <dbReference type="Proteomes" id="UP000660729"/>
    </source>
</evidence>